<evidence type="ECO:0000313" key="2">
    <source>
        <dbReference type="EMBL" id="MCP9612618.1"/>
    </source>
</evidence>
<evidence type="ECO:0000313" key="3">
    <source>
        <dbReference type="Proteomes" id="UP001205603"/>
    </source>
</evidence>
<dbReference type="RefSeq" id="WP_255027949.1">
    <property type="nucleotide sequence ID" value="NZ_JANDHW010000012.1"/>
</dbReference>
<organism evidence="2 3">
    <name type="scientific">Coprobacter tertius</name>
    <dbReference type="NCBI Taxonomy" id="2944915"/>
    <lineage>
        <taxon>Bacteria</taxon>
        <taxon>Pseudomonadati</taxon>
        <taxon>Bacteroidota</taxon>
        <taxon>Bacteroidia</taxon>
        <taxon>Bacteroidales</taxon>
        <taxon>Barnesiellaceae</taxon>
        <taxon>Coprobacter</taxon>
    </lineage>
</organism>
<feature type="signal peptide" evidence="1">
    <location>
        <begin position="1"/>
        <end position="19"/>
    </location>
</feature>
<keyword evidence="1" id="KW-0732">Signal</keyword>
<feature type="chain" id="PRO_5045995733" description="TPM domain-containing protein" evidence="1">
    <location>
        <begin position="20"/>
        <end position="170"/>
    </location>
</feature>
<evidence type="ECO:0000256" key="1">
    <source>
        <dbReference type="SAM" id="SignalP"/>
    </source>
</evidence>
<reference evidence="2 3" key="1">
    <citation type="submission" date="2022-07" db="EMBL/GenBank/DDBJ databases">
        <title>Fecal culturing of patients with breast cancer.</title>
        <authorList>
            <person name="Teng N.M.Y."/>
            <person name="Kiu R."/>
            <person name="Evans R."/>
            <person name="Baker D.J."/>
            <person name="Zenner C."/>
            <person name="Robinson S.D."/>
            <person name="Hall L.J."/>
        </authorList>
    </citation>
    <scope>NUCLEOTIDE SEQUENCE [LARGE SCALE GENOMIC DNA]</scope>
    <source>
        <strain evidence="2 3">LH1063</strain>
    </source>
</reference>
<protein>
    <recommendedName>
        <fullName evidence="4">TPM domain-containing protein</fullName>
    </recommendedName>
</protein>
<sequence>MKKQVLLFFVLFLSAVVYADGFEIPKNYKFEKESDYAAYEKDIIDCVDWLIATPVNEQVEKRQKAYEFLLLWTEGAPKPMVVIFPEIVQFTDFTDGLVIFVGGWVRYSLKTRDFEDRVAAVTAGLEAVNEFYTLNKDRLQKDDRIEKYIKLQKKGKLKKYVQKNIPDNLP</sequence>
<keyword evidence="3" id="KW-1185">Reference proteome</keyword>
<comment type="caution">
    <text evidence="2">The sequence shown here is derived from an EMBL/GenBank/DDBJ whole genome shotgun (WGS) entry which is preliminary data.</text>
</comment>
<name>A0ABT1MJ24_9BACT</name>
<dbReference type="EMBL" id="JANDHW010000012">
    <property type="protein sequence ID" value="MCP9612618.1"/>
    <property type="molecule type" value="Genomic_DNA"/>
</dbReference>
<accession>A0ABT1MJ24</accession>
<dbReference type="Proteomes" id="UP001205603">
    <property type="component" value="Unassembled WGS sequence"/>
</dbReference>
<evidence type="ECO:0008006" key="4">
    <source>
        <dbReference type="Google" id="ProtNLM"/>
    </source>
</evidence>
<proteinExistence type="predicted"/>
<gene>
    <name evidence="2" type="ORF">NMU02_11000</name>
</gene>